<evidence type="ECO:0000259" key="11">
    <source>
        <dbReference type="PROSITE" id="PS50280"/>
    </source>
</evidence>
<dbReference type="GO" id="GO:0008270">
    <property type="term" value="F:zinc ion binding"/>
    <property type="evidence" value="ECO:0007669"/>
    <property type="project" value="UniProtKB-KW"/>
</dbReference>
<evidence type="ECO:0000256" key="9">
    <source>
        <dbReference type="ARBA" id="ARBA00093680"/>
    </source>
</evidence>
<dbReference type="GO" id="GO:0005737">
    <property type="term" value="C:cytoplasm"/>
    <property type="evidence" value="ECO:0007669"/>
    <property type="project" value="TreeGrafter"/>
</dbReference>
<dbReference type="InterPro" id="IPR044421">
    <property type="entry name" value="SMYD4_SET"/>
</dbReference>
<dbReference type="CDD" id="cd10536">
    <property type="entry name" value="SET_SMYD4"/>
    <property type="match status" value="1"/>
</dbReference>
<evidence type="ECO:0000313" key="13">
    <source>
        <dbReference type="EMBL" id="CDW26858.1"/>
    </source>
</evidence>
<dbReference type="InterPro" id="IPR052097">
    <property type="entry name" value="SET-MYND_domain_protein"/>
</dbReference>
<feature type="domain" description="SET" evidence="11">
    <location>
        <begin position="244"/>
        <end position="532"/>
    </location>
</feature>
<dbReference type="PROSITE" id="PS50865">
    <property type="entry name" value="ZF_MYND_2"/>
    <property type="match status" value="1"/>
</dbReference>
<dbReference type="InterPro" id="IPR046341">
    <property type="entry name" value="SET_dom_sf"/>
</dbReference>
<reference evidence="13" key="1">
    <citation type="submission" date="2014-05" db="EMBL/GenBank/DDBJ databases">
        <authorList>
            <person name="Chronopoulou M."/>
        </authorList>
    </citation>
    <scope>NUCLEOTIDE SEQUENCE</scope>
    <source>
        <tissue evidence="13">Whole organism</tissue>
    </source>
</reference>
<proteinExistence type="predicted"/>
<dbReference type="PROSITE" id="PS01360">
    <property type="entry name" value="ZF_MYND_1"/>
    <property type="match status" value="1"/>
</dbReference>
<evidence type="ECO:0000256" key="2">
    <source>
        <dbReference type="ARBA" id="ARBA00022679"/>
    </source>
</evidence>
<accession>A0A0K2TLD8</accession>
<organism evidence="13">
    <name type="scientific">Lepeophtheirus salmonis</name>
    <name type="common">Salmon louse</name>
    <name type="synonym">Caligus salmonis</name>
    <dbReference type="NCBI Taxonomy" id="72036"/>
    <lineage>
        <taxon>Eukaryota</taxon>
        <taxon>Metazoa</taxon>
        <taxon>Ecdysozoa</taxon>
        <taxon>Arthropoda</taxon>
        <taxon>Crustacea</taxon>
        <taxon>Multicrustacea</taxon>
        <taxon>Hexanauplia</taxon>
        <taxon>Copepoda</taxon>
        <taxon>Siphonostomatoida</taxon>
        <taxon>Caligidae</taxon>
        <taxon>Lepeophtheirus</taxon>
    </lineage>
</organism>
<feature type="domain" description="MYND-type" evidence="12">
    <location>
        <begin position="289"/>
        <end position="328"/>
    </location>
</feature>
<evidence type="ECO:0000256" key="5">
    <source>
        <dbReference type="ARBA" id="ARBA00022771"/>
    </source>
</evidence>
<keyword evidence="2" id="KW-0808">Transferase</keyword>
<dbReference type="InterPro" id="IPR001214">
    <property type="entry name" value="SET_dom"/>
</dbReference>
<dbReference type="SUPFAM" id="SSF144232">
    <property type="entry name" value="HIT/MYND zinc finger-like"/>
    <property type="match status" value="1"/>
</dbReference>
<dbReference type="Gene3D" id="1.25.40.10">
    <property type="entry name" value="Tetratricopeptide repeat domain"/>
    <property type="match status" value="1"/>
</dbReference>
<evidence type="ECO:0000256" key="4">
    <source>
        <dbReference type="ARBA" id="ARBA00022723"/>
    </source>
</evidence>
<dbReference type="OrthoDB" id="1028014at2759"/>
<dbReference type="PANTHER" id="PTHR46165">
    <property type="entry name" value="SET AND MYND DOMAIN-CONTAINING PROTEIN 4"/>
    <property type="match status" value="1"/>
</dbReference>
<dbReference type="EMBL" id="HACA01009497">
    <property type="protein sequence ID" value="CDW26858.1"/>
    <property type="molecule type" value="Transcribed_RNA"/>
</dbReference>
<dbReference type="Gene3D" id="2.170.270.10">
    <property type="entry name" value="SET domain"/>
    <property type="match status" value="1"/>
</dbReference>
<keyword evidence="5 10" id="KW-0863">Zinc-finger</keyword>
<dbReference type="PANTHER" id="PTHR46165:SF7">
    <property type="entry name" value="SET AND MYND DOMAIN-CONTAINING PROTEIN 4"/>
    <property type="match status" value="1"/>
</dbReference>
<evidence type="ECO:0000256" key="10">
    <source>
        <dbReference type="PROSITE-ProRule" id="PRU00134"/>
    </source>
</evidence>
<dbReference type="InterPro" id="IPR011990">
    <property type="entry name" value="TPR-like_helical_dom_sf"/>
</dbReference>
<dbReference type="GO" id="GO:0005634">
    <property type="term" value="C:nucleus"/>
    <property type="evidence" value="ECO:0007669"/>
    <property type="project" value="TreeGrafter"/>
</dbReference>
<dbReference type="GO" id="GO:0032259">
    <property type="term" value="P:methylation"/>
    <property type="evidence" value="ECO:0007669"/>
    <property type="project" value="UniProtKB-KW"/>
</dbReference>
<keyword evidence="6" id="KW-0862">Zinc</keyword>
<sequence>MVAGVTLKEFEEQKKPSGFFPKLFENVCNEGGDKLIPLIEELREDPVGLFKFCYTLPEYKNALNIKEFYPEKNIHESKIKKEYGTKAYQDKKDIDAIYLYTQAVIAAPTNEKGQSKELSLCLANRSAVLFALRAYNLALEDIELALESGYPKELEYKLYERKAKCLMMYKQMKDSEEAYKTALASLDHAKLDADKKTKIQKDLQRAIFFFQKSNYVFNKKDVDMYPRPALPKLDCNSKYPAMSKAVEFRYESGRGRYAIAKQDIRVGQYICVEKSIVSHMLPDYMGSNCTNCFRIMKNPLPCPDCTKVMFCSMRCRKEALSSYHRYECKVVDFLIASGMSIVCFMAYRTISQKPLDFFLKNKELFSNHDEISGSKDGTNQKKYLSDDYRNLYNLVTHHSERKTGDMFHRSMLAVMLLKCLKSQGYFGGNKVDFSSIPEDILTEDEQYIGTLLVHFLEVYQFNAHEIAQFEMVAKDKEEGAKSVFIGAGVYPTLAMFNHSCDPSVVRYYVEDVVCVQAIKNIYKGDEINENYGPIFFHSPKAERQERLKAQYWFDCRCIPCTENWPLMHEMNGDSLIFRCEECGEGVPFETSANVPRIKCSCGTPIPILLALKKIAETEDISERAQEALNTGQLESAQTLYSSYITTLDKVIVPPYTDYYKIQQNIWKCIWMRFGNRVVKTSCRRHVIPQSSTDYDIVD</sequence>
<dbReference type="Gene3D" id="6.10.140.2220">
    <property type="match status" value="1"/>
</dbReference>
<dbReference type="Pfam" id="PF00856">
    <property type="entry name" value="SET"/>
    <property type="match status" value="1"/>
</dbReference>
<protein>
    <recommendedName>
        <fullName evidence="8">Protein-lysine N-methyltransferase SMYD4</fullName>
    </recommendedName>
    <alternativeName>
        <fullName evidence="9">SET and MYND domain-containing protein 4</fullName>
    </alternativeName>
</protein>
<dbReference type="GO" id="GO:0008276">
    <property type="term" value="F:protein methyltransferase activity"/>
    <property type="evidence" value="ECO:0007669"/>
    <property type="project" value="UniProtKB-ARBA"/>
</dbReference>
<evidence type="ECO:0000256" key="3">
    <source>
        <dbReference type="ARBA" id="ARBA00022691"/>
    </source>
</evidence>
<dbReference type="SUPFAM" id="SSF48452">
    <property type="entry name" value="TPR-like"/>
    <property type="match status" value="1"/>
</dbReference>
<dbReference type="InterPro" id="IPR002893">
    <property type="entry name" value="Znf_MYND"/>
</dbReference>
<dbReference type="AlphaFoldDB" id="A0A0K2TLD8"/>
<keyword evidence="4" id="KW-0479">Metal-binding</keyword>
<evidence type="ECO:0000259" key="12">
    <source>
        <dbReference type="PROSITE" id="PS50865"/>
    </source>
</evidence>
<name>A0A0K2TLD8_LEPSM</name>
<dbReference type="GO" id="GO:0042826">
    <property type="term" value="F:histone deacetylase binding"/>
    <property type="evidence" value="ECO:0007669"/>
    <property type="project" value="TreeGrafter"/>
</dbReference>
<comment type="function">
    <text evidence="7">Protein-lysine N-methyltransferase. Monomethylates PRMT5, modulating its transcriptional activity. May also act as a histone methyltransferase. Plays a critical role in cardiac development. Acts as a key epigenetic regulator of gene expression during cardiac development via its dual activities as a methyltransferase and negative regulator of HDAC1.</text>
</comment>
<dbReference type="SUPFAM" id="SSF82199">
    <property type="entry name" value="SET domain"/>
    <property type="match status" value="1"/>
</dbReference>
<keyword evidence="1" id="KW-0489">Methyltransferase</keyword>
<evidence type="ECO:0000256" key="6">
    <source>
        <dbReference type="ARBA" id="ARBA00022833"/>
    </source>
</evidence>
<keyword evidence="3" id="KW-0949">S-adenosyl-L-methionine</keyword>
<evidence type="ECO:0000256" key="8">
    <source>
        <dbReference type="ARBA" id="ARBA00093635"/>
    </source>
</evidence>
<dbReference type="Gene3D" id="1.10.220.160">
    <property type="match status" value="1"/>
</dbReference>
<dbReference type="Pfam" id="PF01753">
    <property type="entry name" value="zf-MYND"/>
    <property type="match status" value="1"/>
</dbReference>
<evidence type="ECO:0000256" key="7">
    <source>
        <dbReference type="ARBA" id="ARBA00093423"/>
    </source>
</evidence>
<dbReference type="GO" id="GO:0008757">
    <property type="term" value="F:S-adenosylmethionine-dependent methyltransferase activity"/>
    <property type="evidence" value="ECO:0007669"/>
    <property type="project" value="UniProtKB-ARBA"/>
</dbReference>
<dbReference type="GO" id="GO:0008170">
    <property type="term" value="F:N-methyltransferase activity"/>
    <property type="evidence" value="ECO:0007669"/>
    <property type="project" value="UniProtKB-ARBA"/>
</dbReference>
<dbReference type="PROSITE" id="PS50280">
    <property type="entry name" value="SET"/>
    <property type="match status" value="1"/>
</dbReference>
<evidence type="ECO:0000256" key="1">
    <source>
        <dbReference type="ARBA" id="ARBA00022603"/>
    </source>
</evidence>